<name>A0A642VDH2_9ASCO</name>
<keyword evidence="5 9" id="KW-1133">Transmembrane helix</keyword>
<comment type="similarity">
    <text evidence="2 7">Belongs to the major facilitator superfamily. Sugar transporter (TC 2.A.1.1) family.</text>
</comment>
<evidence type="ECO:0000256" key="4">
    <source>
        <dbReference type="ARBA" id="ARBA00022692"/>
    </source>
</evidence>
<feature type="transmembrane region" description="Helical" evidence="9">
    <location>
        <begin position="178"/>
        <end position="197"/>
    </location>
</feature>
<feature type="transmembrane region" description="Helical" evidence="9">
    <location>
        <begin position="473"/>
        <end position="494"/>
    </location>
</feature>
<evidence type="ECO:0000256" key="3">
    <source>
        <dbReference type="ARBA" id="ARBA00022448"/>
    </source>
</evidence>
<comment type="subcellular location">
    <subcellularLocation>
        <location evidence="1">Membrane</location>
        <topology evidence="1">Multi-pass membrane protein</topology>
    </subcellularLocation>
</comment>
<evidence type="ECO:0000256" key="2">
    <source>
        <dbReference type="ARBA" id="ARBA00010992"/>
    </source>
</evidence>
<feature type="transmembrane region" description="Helical" evidence="9">
    <location>
        <begin position="431"/>
        <end position="452"/>
    </location>
</feature>
<dbReference type="InterPro" id="IPR020846">
    <property type="entry name" value="MFS_dom"/>
</dbReference>
<reference evidence="11" key="1">
    <citation type="journal article" date="2019" name="G3 (Bethesda)">
        <title>Genome Assemblies of Two Rare Opportunistic Yeast Pathogens: Diutina rugosa (syn. Candida rugosa) and Trichomonascus ciferrii (syn. Candida ciferrii).</title>
        <authorList>
            <person name="Mixao V."/>
            <person name="Saus E."/>
            <person name="Hansen A.P."/>
            <person name="Lass-Florl C."/>
            <person name="Gabaldon T."/>
        </authorList>
    </citation>
    <scope>NUCLEOTIDE SEQUENCE</scope>
    <source>
        <strain evidence="11">CBS 4856</strain>
    </source>
</reference>
<evidence type="ECO:0000256" key="5">
    <source>
        <dbReference type="ARBA" id="ARBA00022989"/>
    </source>
</evidence>
<dbReference type="EMBL" id="SWFS01000034">
    <property type="protein sequence ID" value="KAA8917433.1"/>
    <property type="molecule type" value="Genomic_DNA"/>
</dbReference>
<dbReference type="InterPro" id="IPR005828">
    <property type="entry name" value="MFS_sugar_transport-like"/>
</dbReference>
<feature type="domain" description="Major facilitator superfamily (MFS) profile" evidence="10">
    <location>
        <begin position="82"/>
        <end position="525"/>
    </location>
</feature>
<comment type="caution">
    <text evidence="11">The sequence shown here is derived from an EMBL/GenBank/DDBJ whole genome shotgun (WGS) entry which is preliminary data.</text>
</comment>
<dbReference type="Proteomes" id="UP000761534">
    <property type="component" value="Unassembled WGS sequence"/>
</dbReference>
<dbReference type="FunFam" id="1.20.1250.20:FF:000134">
    <property type="entry name" value="MFS sugar transporter protein"/>
    <property type="match status" value="1"/>
</dbReference>
<evidence type="ECO:0000256" key="1">
    <source>
        <dbReference type="ARBA" id="ARBA00004141"/>
    </source>
</evidence>
<feature type="transmembrane region" description="Helical" evidence="9">
    <location>
        <begin position="244"/>
        <end position="263"/>
    </location>
</feature>
<organism evidence="11 12">
    <name type="scientific">Trichomonascus ciferrii</name>
    <dbReference type="NCBI Taxonomy" id="44093"/>
    <lineage>
        <taxon>Eukaryota</taxon>
        <taxon>Fungi</taxon>
        <taxon>Dikarya</taxon>
        <taxon>Ascomycota</taxon>
        <taxon>Saccharomycotina</taxon>
        <taxon>Dipodascomycetes</taxon>
        <taxon>Dipodascales</taxon>
        <taxon>Trichomonascaceae</taxon>
        <taxon>Trichomonascus</taxon>
        <taxon>Trichomonascus ciferrii complex</taxon>
    </lineage>
</organism>
<keyword evidence="12" id="KW-1185">Reference proteome</keyword>
<protein>
    <recommendedName>
        <fullName evidence="10">Major facilitator superfamily (MFS) profile domain-containing protein</fullName>
    </recommendedName>
</protein>
<dbReference type="InterPro" id="IPR050360">
    <property type="entry name" value="MFS_Sugar_Transporters"/>
</dbReference>
<dbReference type="PANTHER" id="PTHR48022:SF70">
    <property type="entry name" value="MONOSACCHARIDE TRANSPORTER, PUTATIVE (AFU_ORTHOLOGUE AFUA_5G14540)-RELATED"/>
    <property type="match status" value="1"/>
</dbReference>
<dbReference type="InterPro" id="IPR036259">
    <property type="entry name" value="MFS_trans_sf"/>
</dbReference>
<dbReference type="NCBIfam" id="TIGR00879">
    <property type="entry name" value="SP"/>
    <property type="match status" value="1"/>
</dbReference>
<feature type="transmembrane region" description="Helical" evidence="9">
    <location>
        <begin position="404"/>
        <end position="425"/>
    </location>
</feature>
<accession>A0A642VDH2</accession>
<dbReference type="VEuPathDB" id="FungiDB:TRICI_000382"/>
<keyword evidence="3 7" id="KW-0813">Transport</keyword>
<dbReference type="Pfam" id="PF00083">
    <property type="entry name" value="Sugar_tr"/>
    <property type="match status" value="1"/>
</dbReference>
<feature type="transmembrane region" description="Helical" evidence="9">
    <location>
        <begin position="369"/>
        <end position="392"/>
    </location>
</feature>
<evidence type="ECO:0000256" key="6">
    <source>
        <dbReference type="ARBA" id="ARBA00023136"/>
    </source>
</evidence>
<dbReference type="PROSITE" id="PS50850">
    <property type="entry name" value="MFS"/>
    <property type="match status" value="1"/>
</dbReference>
<feature type="transmembrane region" description="Helical" evidence="9">
    <location>
        <begin position="209"/>
        <end position="232"/>
    </location>
</feature>
<evidence type="ECO:0000313" key="11">
    <source>
        <dbReference type="EMBL" id="KAA8917433.1"/>
    </source>
</evidence>
<feature type="compositionally biased region" description="Basic and acidic residues" evidence="8">
    <location>
        <begin position="26"/>
        <end position="49"/>
    </location>
</feature>
<keyword evidence="6 9" id="KW-0472">Membrane</keyword>
<evidence type="ECO:0000313" key="12">
    <source>
        <dbReference type="Proteomes" id="UP000761534"/>
    </source>
</evidence>
<dbReference type="OrthoDB" id="6133115at2759"/>
<dbReference type="SUPFAM" id="SSF103473">
    <property type="entry name" value="MFS general substrate transporter"/>
    <property type="match status" value="1"/>
</dbReference>
<dbReference type="GO" id="GO:0005351">
    <property type="term" value="F:carbohydrate:proton symporter activity"/>
    <property type="evidence" value="ECO:0007669"/>
    <property type="project" value="TreeGrafter"/>
</dbReference>
<evidence type="ECO:0000256" key="7">
    <source>
        <dbReference type="RuleBase" id="RU003346"/>
    </source>
</evidence>
<feature type="transmembrane region" description="Helical" evidence="9">
    <location>
        <begin position="154"/>
        <end position="172"/>
    </location>
</feature>
<feature type="transmembrane region" description="Helical" evidence="9">
    <location>
        <begin position="335"/>
        <end position="357"/>
    </location>
</feature>
<dbReference type="AlphaFoldDB" id="A0A642VDH2"/>
<gene>
    <name evidence="11" type="ORF">TRICI_000382</name>
</gene>
<feature type="transmembrane region" description="Helical" evidence="9">
    <location>
        <begin position="79"/>
        <end position="103"/>
    </location>
</feature>
<feature type="region of interest" description="Disordered" evidence="8">
    <location>
        <begin position="26"/>
        <end position="50"/>
    </location>
</feature>
<evidence type="ECO:0000256" key="8">
    <source>
        <dbReference type="SAM" id="MobiDB-lite"/>
    </source>
</evidence>
<dbReference type="Gene3D" id="1.20.1250.20">
    <property type="entry name" value="MFS general substrate transporter like domains"/>
    <property type="match status" value="1"/>
</dbReference>
<feature type="transmembrane region" description="Helical" evidence="9">
    <location>
        <begin position="123"/>
        <end position="142"/>
    </location>
</feature>
<dbReference type="InterPro" id="IPR003663">
    <property type="entry name" value="Sugar/inositol_transpt"/>
</dbReference>
<proteinExistence type="inferred from homology"/>
<keyword evidence="4 9" id="KW-0812">Transmembrane</keyword>
<dbReference type="GO" id="GO:0016020">
    <property type="term" value="C:membrane"/>
    <property type="evidence" value="ECO:0007669"/>
    <property type="project" value="UniProtKB-SubCell"/>
</dbReference>
<dbReference type="PANTHER" id="PTHR48022">
    <property type="entry name" value="PLASTIDIC GLUCOSE TRANSPORTER 4"/>
    <property type="match status" value="1"/>
</dbReference>
<feature type="transmembrane region" description="Helical" evidence="9">
    <location>
        <begin position="500"/>
        <end position="521"/>
    </location>
</feature>
<evidence type="ECO:0000256" key="9">
    <source>
        <dbReference type="SAM" id="Phobius"/>
    </source>
</evidence>
<sequence length="558" mass="62473">MGFIYSGDDPTAGVDRAQLVMGVEKDYTETEHKEDPEVEEKEEHEKSEVAKSLGMSQEMYDAIYGENRPSLWAKGHLKLYYCCAILYLLSSMSGYDGSLMSGINVMEDYQEYYGMESAGSGTGLVFSISSIASIVAAFFVWVADYIGRKRTITLGIIGTIAGICVVSTATTIDAFIGGRFLLFFSSAIAYVSIPLYLVEISPPNIRGTLAGLFNTFNFCGGTVATLAAYGAYINYKGSILSFRIPLWCQMVCPGLSLVGIYFCPESPRWLLAHGQKEKAVKILTDFHANGVENHPIVETQIAEMTAELEASPIDSFKEYFNLWDLINTRSKRYRMFLACSWSWFGNFTGSQVVSYYLPNMLASLGIEDIPTTLLLNAIYTIANWVFATIGACLHDSVGRRRMMLISTAGIVLCFTCISVASSIFQKNPDNSSASVASIFFIYLFGCIFAMTYTSLQPIYPAEVLTTQMRAKGMAFYQCLFNVSGFILAYNGSIAMEKMKFWFYVFFVFWNSFTFVIIYFFFVETKGRTLEELEEVFQSKNPRKASYIVKERHIINAEP</sequence>
<evidence type="ECO:0000259" key="10">
    <source>
        <dbReference type="PROSITE" id="PS50850"/>
    </source>
</evidence>